<evidence type="ECO:0000256" key="1">
    <source>
        <dbReference type="ARBA" id="ARBA00004141"/>
    </source>
</evidence>
<accession>A0A518CUQ8</accession>
<feature type="transmembrane region" description="Helical" evidence="9">
    <location>
        <begin position="432"/>
        <end position="458"/>
    </location>
</feature>
<dbReference type="SUPFAM" id="SSF161093">
    <property type="entry name" value="MgtE membrane domain-like"/>
    <property type="match status" value="1"/>
</dbReference>
<dbReference type="PROSITE" id="PS51371">
    <property type="entry name" value="CBS"/>
    <property type="match status" value="1"/>
</dbReference>
<evidence type="ECO:0000256" key="8">
    <source>
        <dbReference type="PROSITE-ProRule" id="PRU00703"/>
    </source>
</evidence>
<dbReference type="RefSeq" id="WP_419186147.1">
    <property type="nucleotide sequence ID" value="NZ_CP036290.1"/>
</dbReference>
<evidence type="ECO:0000259" key="10">
    <source>
        <dbReference type="PROSITE" id="PS51371"/>
    </source>
</evidence>
<feature type="transmembrane region" description="Helical" evidence="9">
    <location>
        <begin position="329"/>
        <end position="350"/>
    </location>
</feature>
<dbReference type="Pfam" id="PF03448">
    <property type="entry name" value="MgtE_N"/>
    <property type="match status" value="1"/>
</dbReference>
<sequence>MQDRTRQAPKLADVRLALEARPSALPEMLAEVHAADLAEWLGALELDDARRLFDLTDLATQAEALQETSDTVREHLVPSLPVDRLVALAEVLPPDEVVDMLALVDEPLAEEVLHQVDFDGTRGLRRLFQYPPESAGGIMTTEFDAFDSGTRVGDAIKGLRRDEIASAGLGSGVYVVDEVGRPLGHVTDRELLTSPIHATLDELMEPDLVLVTADEDREEVALQIAKYNLPSLPVVDLRGRLIGVVTDDDALDVLEEEVREDIQMLVGASAQEQTRLPIARRVRQRLPLMGLTVLGGLATAKVLDLSIAAAGGDPGEGGGILDTMRYVPIILGLAGNVGIQSSTILVRALATGEVLPERERAVLGAEVATGVTIGVLCGLLTGVVALFLEAEVGLAYTFSLGVGLAIAIAVSWASLLGCLVPILCRRAGIDPAIVAGPFLITLSDLSATAIFMLVAQAVRGFAGAVG</sequence>
<dbReference type="InterPro" id="IPR000644">
    <property type="entry name" value="CBS_dom"/>
</dbReference>
<dbReference type="Gene3D" id="1.25.60.10">
    <property type="entry name" value="MgtE N-terminal domain-like"/>
    <property type="match status" value="1"/>
</dbReference>
<evidence type="ECO:0000256" key="6">
    <source>
        <dbReference type="ARBA" id="ARBA00022989"/>
    </source>
</evidence>
<gene>
    <name evidence="11" type="ORF">Pla163_00460</name>
</gene>
<evidence type="ECO:0000256" key="2">
    <source>
        <dbReference type="ARBA" id="ARBA00009749"/>
    </source>
</evidence>
<feature type="transmembrane region" description="Helical" evidence="9">
    <location>
        <begin position="394"/>
        <end position="420"/>
    </location>
</feature>
<protein>
    <submittedName>
        <fullName evidence="11">Magnesium transporter MgtE</fullName>
    </submittedName>
</protein>
<dbReference type="GO" id="GO:0015095">
    <property type="term" value="F:magnesium ion transmembrane transporter activity"/>
    <property type="evidence" value="ECO:0007669"/>
    <property type="project" value="InterPro"/>
</dbReference>
<dbReference type="InterPro" id="IPR038076">
    <property type="entry name" value="MgtE_N_sf"/>
</dbReference>
<dbReference type="SMART" id="SM00924">
    <property type="entry name" value="MgtE_N"/>
    <property type="match status" value="1"/>
</dbReference>
<evidence type="ECO:0000256" key="3">
    <source>
        <dbReference type="ARBA" id="ARBA00022448"/>
    </source>
</evidence>
<evidence type="ECO:0000256" key="7">
    <source>
        <dbReference type="ARBA" id="ARBA00023136"/>
    </source>
</evidence>
<evidence type="ECO:0000256" key="9">
    <source>
        <dbReference type="SAM" id="Phobius"/>
    </source>
</evidence>
<dbReference type="Gene3D" id="1.10.357.20">
    <property type="entry name" value="SLC41 divalent cation transporters, integral membrane domain"/>
    <property type="match status" value="1"/>
</dbReference>
<dbReference type="PANTHER" id="PTHR43773">
    <property type="entry name" value="MAGNESIUM TRANSPORTER MGTE"/>
    <property type="match status" value="1"/>
</dbReference>
<dbReference type="Pfam" id="PF00571">
    <property type="entry name" value="CBS"/>
    <property type="match status" value="2"/>
</dbReference>
<keyword evidence="4 9" id="KW-0812">Transmembrane</keyword>
<reference evidence="11 12" key="1">
    <citation type="submission" date="2019-02" db="EMBL/GenBank/DDBJ databases">
        <title>Deep-cultivation of Planctomycetes and their phenomic and genomic characterization uncovers novel biology.</title>
        <authorList>
            <person name="Wiegand S."/>
            <person name="Jogler M."/>
            <person name="Boedeker C."/>
            <person name="Pinto D."/>
            <person name="Vollmers J."/>
            <person name="Rivas-Marin E."/>
            <person name="Kohn T."/>
            <person name="Peeters S.H."/>
            <person name="Heuer A."/>
            <person name="Rast P."/>
            <person name="Oberbeckmann S."/>
            <person name="Bunk B."/>
            <person name="Jeske O."/>
            <person name="Meyerdierks A."/>
            <person name="Storesund J.E."/>
            <person name="Kallscheuer N."/>
            <person name="Luecker S."/>
            <person name="Lage O.M."/>
            <person name="Pohl T."/>
            <person name="Merkel B.J."/>
            <person name="Hornburger P."/>
            <person name="Mueller R.-W."/>
            <person name="Bruemmer F."/>
            <person name="Labrenz M."/>
            <person name="Spormann A.M."/>
            <person name="Op den Camp H."/>
            <person name="Overmann J."/>
            <person name="Amann R."/>
            <person name="Jetten M.S.M."/>
            <person name="Mascher T."/>
            <person name="Medema M.H."/>
            <person name="Devos D.P."/>
            <person name="Kaster A.-K."/>
            <person name="Ovreas L."/>
            <person name="Rohde M."/>
            <person name="Galperin M.Y."/>
            <person name="Jogler C."/>
        </authorList>
    </citation>
    <scope>NUCLEOTIDE SEQUENCE [LARGE SCALE GENOMIC DNA]</scope>
    <source>
        <strain evidence="11 12">Pla163</strain>
    </source>
</reference>
<organism evidence="11 12">
    <name type="scientific">Rohdeia mirabilis</name>
    <dbReference type="NCBI Taxonomy" id="2528008"/>
    <lineage>
        <taxon>Bacteria</taxon>
        <taxon>Pseudomonadati</taxon>
        <taxon>Planctomycetota</taxon>
        <taxon>Planctomycetia</taxon>
        <taxon>Planctomycetia incertae sedis</taxon>
        <taxon>Rohdeia</taxon>
    </lineage>
</organism>
<dbReference type="EMBL" id="CP036290">
    <property type="protein sequence ID" value="QDU82951.1"/>
    <property type="molecule type" value="Genomic_DNA"/>
</dbReference>
<keyword evidence="7 9" id="KW-0472">Membrane</keyword>
<evidence type="ECO:0000313" key="11">
    <source>
        <dbReference type="EMBL" id="QDU82951.1"/>
    </source>
</evidence>
<evidence type="ECO:0000256" key="4">
    <source>
        <dbReference type="ARBA" id="ARBA00022692"/>
    </source>
</evidence>
<evidence type="ECO:0000256" key="5">
    <source>
        <dbReference type="ARBA" id="ARBA00022842"/>
    </source>
</evidence>
<feature type="transmembrane region" description="Helical" evidence="9">
    <location>
        <begin position="288"/>
        <end position="309"/>
    </location>
</feature>
<dbReference type="SMART" id="SM00116">
    <property type="entry name" value="CBS"/>
    <property type="match status" value="2"/>
</dbReference>
<comment type="subcellular location">
    <subcellularLocation>
        <location evidence="1">Membrane</location>
        <topology evidence="1">Multi-pass membrane protein</topology>
    </subcellularLocation>
</comment>
<keyword evidence="6 9" id="KW-1133">Transmembrane helix</keyword>
<keyword evidence="8" id="KW-0129">CBS domain</keyword>
<dbReference type="Gene3D" id="3.10.580.10">
    <property type="entry name" value="CBS-domain"/>
    <property type="match status" value="1"/>
</dbReference>
<dbReference type="Proteomes" id="UP000319342">
    <property type="component" value="Chromosome"/>
</dbReference>
<dbReference type="InterPro" id="IPR046342">
    <property type="entry name" value="CBS_dom_sf"/>
</dbReference>
<dbReference type="InterPro" id="IPR006669">
    <property type="entry name" value="MgtE_transporter"/>
</dbReference>
<evidence type="ECO:0000313" key="12">
    <source>
        <dbReference type="Proteomes" id="UP000319342"/>
    </source>
</evidence>
<dbReference type="InterPro" id="IPR036739">
    <property type="entry name" value="SLC41_membr_dom_sf"/>
</dbReference>
<feature type="transmembrane region" description="Helical" evidence="9">
    <location>
        <begin position="362"/>
        <end position="388"/>
    </location>
</feature>
<feature type="domain" description="CBS" evidence="10">
    <location>
        <begin position="204"/>
        <end position="262"/>
    </location>
</feature>
<dbReference type="Pfam" id="PF01769">
    <property type="entry name" value="MgtE"/>
    <property type="match status" value="1"/>
</dbReference>
<proteinExistence type="inferred from homology"/>
<dbReference type="InterPro" id="IPR006668">
    <property type="entry name" value="Mg_transptr_MgtE_intracell_dom"/>
</dbReference>
<keyword evidence="12" id="KW-1185">Reference proteome</keyword>
<dbReference type="AlphaFoldDB" id="A0A518CUQ8"/>
<dbReference type="SUPFAM" id="SSF54631">
    <property type="entry name" value="CBS-domain pair"/>
    <property type="match status" value="1"/>
</dbReference>
<dbReference type="SUPFAM" id="SSF158791">
    <property type="entry name" value="MgtE N-terminal domain-like"/>
    <property type="match status" value="1"/>
</dbReference>
<keyword evidence="5" id="KW-0460">Magnesium</keyword>
<dbReference type="InterPro" id="IPR006667">
    <property type="entry name" value="SLC41_membr_dom"/>
</dbReference>
<comment type="similarity">
    <text evidence="2">Belongs to the SLC41A transporter family.</text>
</comment>
<name>A0A518CUQ8_9BACT</name>
<keyword evidence="3" id="KW-0813">Transport</keyword>
<dbReference type="GO" id="GO:0016020">
    <property type="term" value="C:membrane"/>
    <property type="evidence" value="ECO:0007669"/>
    <property type="project" value="UniProtKB-SubCell"/>
</dbReference>
<dbReference type="PANTHER" id="PTHR43773:SF1">
    <property type="entry name" value="MAGNESIUM TRANSPORTER MGTE"/>
    <property type="match status" value="1"/>
</dbReference>
<dbReference type="CDD" id="cd04606">
    <property type="entry name" value="CBS_pair_Mg_transporter"/>
    <property type="match status" value="1"/>
</dbReference>